<dbReference type="EMBL" id="VZZK01000007">
    <property type="protein sequence ID" value="KAB1079932.1"/>
    <property type="molecule type" value="Genomic_DNA"/>
</dbReference>
<gene>
    <name evidence="4" type="ORF">F6X53_09295</name>
</gene>
<evidence type="ECO:0000256" key="2">
    <source>
        <dbReference type="ARBA" id="ARBA00023295"/>
    </source>
</evidence>
<dbReference type="RefSeq" id="WP_150999726.1">
    <property type="nucleotide sequence ID" value="NZ_BPQY01000208.1"/>
</dbReference>
<keyword evidence="5" id="KW-1185">Reference proteome</keyword>
<dbReference type="GO" id="GO:0005975">
    <property type="term" value="P:carbohydrate metabolic process"/>
    <property type="evidence" value="ECO:0007669"/>
    <property type="project" value="InterPro"/>
</dbReference>
<sequence length="442" mass="48231">MPAWIEHAVWWQVYPLGFVGAEPEARPREAGPLRRLPRLQGWLDYAVELGASGIALGPIFSAATHGYDTIDHYRIDPRLGDVGDFDAFVAAAHKRGLRVLLDGVFNHVGRDFPAFREVLREGAQAPLASWFRLSWPRGRGPGAVPDHANFEGHDALVALNHDEPSVVDYVAGVMDHWLRRGADGWRLDAAYAVPNRFWAEVLARVRAAHPEAYFLGEVIHGDYAGIVRATGLDAVTQYELWKAIWSGLNDRNLYELAHALERHNGFLDSFAPLTFVGNHDVTRIASRLADPRHLPHALAVLFCCGGTPSIYAGDEQAFRGVKEERAGGDDAVRPAFPEDPAGLAPYGWPIYRLHQSLIGLRRRHPWLHGARSTVLDLTNETLALACQSGAGRLLLALNLGEAGADLSAPGARAVEAGEAELIAAGAQARVRLPPHGWAILAA</sequence>
<keyword evidence="2" id="KW-0326">Glycosidase</keyword>
<dbReference type="Pfam" id="PF00128">
    <property type="entry name" value="Alpha-amylase"/>
    <property type="match status" value="1"/>
</dbReference>
<accession>A0A6L3T0J0</accession>
<name>A0A6L3T0J0_9HYPH</name>
<dbReference type="PANTHER" id="PTHR10357">
    <property type="entry name" value="ALPHA-AMYLASE FAMILY MEMBER"/>
    <property type="match status" value="1"/>
</dbReference>
<reference evidence="4 5" key="1">
    <citation type="submission" date="2019-09" db="EMBL/GenBank/DDBJ databases">
        <title>YIM 48816 draft genome.</title>
        <authorList>
            <person name="Jiang L."/>
        </authorList>
    </citation>
    <scope>NUCLEOTIDE SEQUENCE [LARGE SCALE GENOMIC DNA]</scope>
    <source>
        <strain evidence="4 5">YIM 48816</strain>
    </source>
</reference>
<dbReference type="InterPro" id="IPR017853">
    <property type="entry name" value="GH"/>
</dbReference>
<evidence type="ECO:0000313" key="4">
    <source>
        <dbReference type="EMBL" id="KAB1079932.1"/>
    </source>
</evidence>
<dbReference type="Gene3D" id="3.20.20.80">
    <property type="entry name" value="Glycosidases"/>
    <property type="match status" value="1"/>
</dbReference>
<dbReference type="AlphaFoldDB" id="A0A6L3T0J0"/>
<evidence type="ECO:0000313" key="5">
    <source>
        <dbReference type="Proteomes" id="UP000474159"/>
    </source>
</evidence>
<keyword evidence="1" id="KW-0378">Hydrolase</keyword>
<dbReference type="SUPFAM" id="SSF51445">
    <property type="entry name" value="(Trans)glycosidases"/>
    <property type="match status" value="1"/>
</dbReference>
<dbReference type="Proteomes" id="UP000474159">
    <property type="component" value="Unassembled WGS sequence"/>
</dbReference>
<dbReference type="InterPro" id="IPR006047">
    <property type="entry name" value="GH13_cat_dom"/>
</dbReference>
<proteinExistence type="predicted"/>
<dbReference type="SMART" id="SM00642">
    <property type="entry name" value="Aamy"/>
    <property type="match status" value="1"/>
</dbReference>
<dbReference type="CDD" id="cd11354">
    <property type="entry name" value="AmyAc_bac_CMD_like"/>
    <property type="match status" value="1"/>
</dbReference>
<comment type="caution">
    <text evidence="4">The sequence shown here is derived from an EMBL/GenBank/DDBJ whole genome shotgun (WGS) entry which is preliminary data.</text>
</comment>
<protein>
    <submittedName>
        <fullName evidence="4">DUF3459 domain-containing protein</fullName>
    </submittedName>
</protein>
<organism evidence="4 5">
    <name type="scientific">Methylobacterium soli</name>
    <dbReference type="NCBI Taxonomy" id="553447"/>
    <lineage>
        <taxon>Bacteria</taxon>
        <taxon>Pseudomonadati</taxon>
        <taxon>Pseudomonadota</taxon>
        <taxon>Alphaproteobacteria</taxon>
        <taxon>Hyphomicrobiales</taxon>
        <taxon>Methylobacteriaceae</taxon>
        <taxon>Methylobacterium</taxon>
    </lineage>
</organism>
<dbReference type="GO" id="GO:0016798">
    <property type="term" value="F:hydrolase activity, acting on glycosyl bonds"/>
    <property type="evidence" value="ECO:0007669"/>
    <property type="project" value="UniProtKB-KW"/>
</dbReference>
<evidence type="ECO:0000256" key="1">
    <source>
        <dbReference type="ARBA" id="ARBA00022801"/>
    </source>
</evidence>
<evidence type="ECO:0000259" key="3">
    <source>
        <dbReference type="SMART" id="SM00642"/>
    </source>
</evidence>
<dbReference type="OrthoDB" id="9805159at2"/>
<feature type="domain" description="Glycosyl hydrolase family 13 catalytic" evidence="3">
    <location>
        <begin position="12"/>
        <end position="361"/>
    </location>
</feature>
<dbReference type="PANTHER" id="PTHR10357:SF210">
    <property type="entry name" value="MALTODEXTRIN GLUCOSIDASE"/>
    <property type="match status" value="1"/>
</dbReference>